<feature type="transmembrane region" description="Helical" evidence="2">
    <location>
        <begin position="559"/>
        <end position="584"/>
    </location>
</feature>
<organism evidence="3 4">
    <name type="scientific">Gryllus longicercus</name>
    <dbReference type="NCBI Taxonomy" id="2509291"/>
    <lineage>
        <taxon>Eukaryota</taxon>
        <taxon>Metazoa</taxon>
        <taxon>Ecdysozoa</taxon>
        <taxon>Arthropoda</taxon>
        <taxon>Hexapoda</taxon>
        <taxon>Insecta</taxon>
        <taxon>Pterygota</taxon>
        <taxon>Neoptera</taxon>
        <taxon>Polyneoptera</taxon>
        <taxon>Orthoptera</taxon>
        <taxon>Ensifera</taxon>
        <taxon>Gryllidea</taxon>
        <taxon>Grylloidea</taxon>
        <taxon>Gryllidae</taxon>
        <taxon>Gryllinae</taxon>
        <taxon>Gryllus</taxon>
    </lineage>
</organism>
<feature type="transmembrane region" description="Helical" evidence="2">
    <location>
        <begin position="120"/>
        <end position="139"/>
    </location>
</feature>
<dbReference type="AlphaFoldDB" id="A0AAN9YT45"/>
<evidence type="ECO:0000256" key="1">
    <source>
        <dbReference type="SAM" id="MobiDB-lite"/>
    </source>
</evidence>
<dbReference type="Gene3D" id="1.20.1250.20">
    <property type="entry name" value="MFS general substrate transporter like domains"/>
    <property type="match status" value="1"/>
</dbReference>
<evidence type="ECO:0000313" key="3">
    <source>
        <dbReference type="EMBL" id="KAK7788345.1"/>
    </source>
</evidence>
<proteinExistence type="predicted"/>
<feature type="compositionally biased region" description="Basic residues" evidence="1">
    <location>
        <begin position="288"/>
        <end position="306"/>
    </location>
</feature>
<evidence type="ECO:0000313" key="4">
    <source>
        <dbReference type="Proteomes" id="UP001378592"/>
    </source>
</evidence>
<reference evidence="3 4" key="1">
    <citation type="submission" date="2024-03" db="EMBL/GenBank/DDBJ databases">
        <title>The genome assembly and annotation of the cricket Gryllus longicercus Weissman &amp; Gray.</title>
        <authorList>
            <person name="Szrajer S."/>
            <person name="Gray D."/>
            <person name="Ylla G."/>
        </authorList>
    </citation>
    <scope>NUCLEOTIDE SEQUENCE [LARGE SCALE GENOMIC DNA]</scope>
    <source>
        <strain evidence="3">DAG 2021-001</strain>
        <tissue evidence="3">Whole body minus gut</tissue>
    </source>
</reference>
<protein>
    <recommendedName>
        <fullName evidence="5">Monocarboxylate transporter</fullName>
    </recommendedName>
</protein>
<keyword evidence="2" id="KW-1133">Transmembrane helix</keyword>
<feature type="region of interest" description="Disordered" evidence="1">
    <location>
        <begin position="1"/>
        <end position="25"/>
    </location>
</feature>
<dbReference type="EMBL" id="JAZDUA010001188">
    <property type="protein sequence ID" value="KAK7788345.1"/>
    <property type="molecule type" value="Genomic_DNA"/>
</dbReference>
<evidence type="ECO:0000256" key="2">
    <source>
        <dbReference type="SAM" id="Phobius"/>
    </source>
</evidence>
<dbReference type="InterPro" id="IPR036259">
    <property type="entry name" value="MFS_trans_sf"/>
</dbReference>
<dbReference type="PRINTS" id="PR01217">
    <property type="entry name" value="PRICHEXTENSN"/>
</dbReference>
<feature type="transmembrane region" description="Helical" evidence="2">
    <location>
        <begin position="400"/>
        <end position="420"/>
    </location>
</feature>
<dbReference type="Proteomes" id="UP001378592">
    <property type="component" value="Unassembled WGS sequence"/>
</dbReference>
<sequence>MVELEALGERRRAGAPEGRESDSLALADALGDASKALASANGACARARRQPAERSDGEGDGACVAGMAKPVRPLVPPDGGWGWMVVLGVAVCNATTQSLLSVFGLLFFDTLEEMGAETTGAAVISNSMVAITNFSGLMTGPVMRRFTYRQVAMAGGVLVAVGMFFTSMATKMWHLFVSYSVLVGLGLGLLNPSTFVAVNAFFTRARGRAVGLSMAGTGLGQMLMPHAVRFLLDRYSFRGAVLILSAVALHSIAGAMLFHPLRWHARPAPADDSDSAPAPASCPERQPLAKHHHHRRHPQQAHHARQPTKAAATAVAVPRRGDVEAPAAERRPLTGPAHAHAHDKGARPPTPLRDVAAMGDSLPVVRALDMDKAEKEFIVLEEKRRAGCWGRWVRLLDLDLLSDAFMVMLLAGLAAVYTAGVNFNMLYPFFLAASGLARADVALCMSLMAGLDITSRLVLPLFTDRARVPARITFLVGALVLAATRSLVALQEELPALLATSALCGFVRGATTVNHNLAVSESCSPEKLPGALGLNMVIKGISILILGLFIGWLRDVTGSYTLCMHVLSLIVTLPMLVWLAEIWVSRRRRRRLHRPSVSPPPSPLPSRQSPPPYEAPPSPPRTPTPPTPPPTPSPPPSPPPPLLSPSSPLTAPKTMPTPRLQVITVER</sequence>
<dbReference type="InterPro" id="IPR050327">
    <property type="entry name" value="Proton-linked_MCT"/>
</dbReference>
<keyword evidence="2" id="KW-0812">Transmembrane</keyword>
<feature type="transmembrane region" description="Helical" evidence="2">
    <location>
        <begin position="81"/>
        <end position="108"/>
    </location>
</feature>
<feature type="compositionally biased region" description="Pro residues" evidence="1">
    <location>
        <begin position="597"/>
        <end position="643"/>
    </location>
</feature>
<dbReference type="SUPFAM" id="SSF103473">
    <property type="entry name" value="MFS general substrate transporter"/>
    <property type="match status" value="1"/>
</dbReference>
<feature type="transmembrane region" description="Helical" evidence="2">
    <location>
        <begin position="151"/>
        <end position="170"/>
    </location>
</feature>
<feature type="transmembrane region" description="Helical" evidence="2">
    <location>
        <begin position="176"/>
        <end position="202"/>
    </location>
</feature>
<keyword evidence="4" id="KW-1185">Reference proteome</keyword>
<comment type="caution">
    <text evidence="3">The sequence shown here is derived from an EMBL/GenBank/DDBJ whole genome shotgun (WGS) entry which is preliminary data.</text>
</comment>
<keyword evidence="2" id="KW-0472">Membrane</keyword>
<feature type="compositionally biased region" description="Basic and acidic residues" evidence="1">
    <location>
        <begin position="7"/>
        <end position="22"/>
    </location>
</feature>
<feature type="region of interest" description="Disordered" evidence="1">
    <location>
        <begin position="590"/>
        <end position="667"/>
    </location>
</feature>
<feature type="compositionally biased region" description="Low complexity" evidence="1">
    <location>
        <begin position="307"/>
        <end position="318"/>
    </location>
</feature>
<dbReference type="CDD" id="cd17352">
    <property type="entry name" value="MFS_MCT_SLC16"/>
    <property type="match status" value="1"/>
</dbReference>
<gene>
    <name evidence="3" type="ORF">R5R35_014750</name>
</gene>
<evidence type="ECO:0008006" key="5">
    <source>
        <dbReference type="Google" id="ProtNLM"/>
    </source>
</evidence>
<dbReference type="GO" id="GO:0008028">
    <property type="term" value="F:monocarboxylic acid transmembrane transporter activity"/>
    <property type="evidence" value="ECO:0007669"/>
    <property type="project" value="TreeGrafter"/>
</dbReference>
<feature type="compositionally biased region" description="Low complexity" evidence="1">
    <location>
        <begin position="268"/>
        <end position="281"/>
    </location>
</feature>
<dbReference type="PANTHER" id="PTHR11360:SF229">
    <property type="entry name" value="AGAP007601-PA"/>
    <property type="match status" value="1"/>
</dbReference>
<dbReference type="Pfam" id="PF07690">
    <property type="entry name" value="MFS_1"/>
    <property type="match status" value="1"/>
</dbReference>
<name>A0AAN9YT45_9ORTH</name>
<dbReference type="InterPro" id="IPR011701">
    <property type="entry name" value="MFS"/>
</dbReference>
<feature type="compositionally biased region" description="Basic and acidic residues" evidence="1">
    <location>
        <begin position="319"/>
        <end position="332"/>
    </location>
</feature>
<feature type="region of interest" description="Disordered" evidence="1">
    <location>
        <begin position="268"/>
        <end position="352"/>
    </location>
</feature>
<feature type="transmembrane region" description="Helical" evidence="2">
    <location>
        <begin position="240"/>
        <end position="258"/>
    </location>
</feature>
<dbReference type="PANTHER" id="PTHR11360">
    <property type="entry name" value="MONOCARBOXYLATE TRANSPORTER"/>
    <property type="match status" value="1"/>
</dbReference>
<accession>A0AAN9YT45</accession>
<feature type="transmembrane region" description="Helical" evidence="2">
    <location>
        <begin position="531"/>
        <end position="553"/>
    </location>
</feature>